<dbReference type="eggNOG" id="COG3668">
    <property type="taxonomic scope" value="Bacteria"/>
</dbReference>
<evidence type="ECO:0008006" key="3">
    <source>
        <dbReference type="Google" id="ProtNLM"/>
    </source>
</evidence>
<evidence type="ECO:0000313" key="1">
    <source>
        <dbReference type="EMBL" id="EAR51401.1"/>
    </source>
</evidence>
<dbReference type="InterPro" id="IPR035093">
    <property type="entry name" value="RelE/ParE_toxin_dom_sf"/>
</dbReference>
<dbReference type="OrthoDB" id="7707733at2"/>
<dbReference type="STRING" id="314256.OG2516_15594"/>
<dbReference type="Proteomes" id="UP000003635">
    <property type="component" value="Unassembled WGS sequence"/>
</dbReference>
<dbReference type="EMBL" id="AAOT01000013">
    <property type="protein sequence ID" value="EAR51401.1"/>
    <property type="molecule type" value="Genomic_DNA"/>
</dbReference>
<keyword evidence="2" id="KW-1185">Reference proteome</keyword>
<accession>Q2CF94</accession>
<dbReference type="AlphaFoldDB" id="Q2CF94"/>
<dbReference type="Gene3D" id="3.30.2310.20">
    <property type="entry name" value="RelE-like"/>
    <property type="match status" value="1"/>
</dbReference>
<sequence>MRWELTPGGEARLVEIFVWTLETFGPDQMDLYERQIVDRLDALARGDLPVRYADQLTGQAADGVIGFIRTGEHFALFLKVEDVYRVFDFLHVRSDIPDRLRTINPDPKEV</sequence>
<evidence type="ECO:0000313" key="2">
    <source>
        <dbReference type="Proteomes" id="UP000003635"/>
    </source>
</evidence>
<protein>
    <recommendedName>
        <fullName evidence="3">Type II toxin-antitoxin system RelE/ParE family toxin</fullName>
    </recommendedName>
</protein>
<comment type="caution">
    <text evidence="1">The sequence shown here is derived from an EMBL/GenBank/DDBJ whole genome shotgun (WGS) entry which is preliminary data.</text>
</comment>
<reference evidence="1 2" key="1">
    <citation type="journal article" date="2010" name="J. Bacteriol.">
        <title>Genome sequences of Oceanicola granulosus HTCC2516(T) and Oceanicola batsensis HTCC2597(TDelta).</title>
        <authorList>
            <person name="Thrash J.C."/>
            <person name="Cho J.C."/>
            <person name="Vergin K.L."/>
            <person name="Giovannoni S.J."/>
        </authorList>
    </citation>
    <scope>NUCLEOTIDE SEQUENCE [LARGE SCALE GENOMIC DNA]</scope>
    <source>
        <strain evidence="2">ATCC BAA-861 / DSM 15982 / KCTC 12143 / HTCC2516</strain>
    </source>
</reference>
<gene>
    <name evidence="1" type="ORF">OG2516_15594</name>
</gene>
<name>Q2CF94_OCEGH</name>
<proteinExistence type="predicted"/>
<organism evidence="1 2">
    <name type="scientific">Oceanicola granulosus (strain ATCC BAA-861 / DSM 15982 / KCTC 12143 / HTCC2516)</name>
    <dbReference type="NCBI Taxonomy" id="314256"/>
    <lineage>
        <taxon>Bacteria</taxon>
        <taxon>Pseudomonadati</taxon>
        <taxon>Pseudomonadota</taxon>
        <taxon>Alphaproteobacteria</taxon>
        <taxon>Rhodobacterales</taxon>
        <taxon>Roseobacteraceae</taxon>
        <taxon>Oceanicola</taxon>
    </lineage>
</organism>
<dbReference type="RefSeq" id="WP_007256633.1">
    <property type="nucleotide sequence ID" value="NZ_CH724108.1"/>
</dbReference>
<dbReference type="HOGENOM" id="CLU_147162_3_0_5"/>